<proteinExistence type="predicted"/>
<dbReference type="RefSeq" id="WP_230553749.1">
    <property type="nucleotide sequence ID" value="NZ_JAJISD010000014.1"/>
</dbReference>
<reference evidence="1 2" key="1">
    <citation type="submission" date="2021-11" db="EMBL/GenBank/DDBJ databases">
        <authorList>
            <person name="Lee D.-H."/>
            <person name="Kim S.-B."/>
        </authorList>
    </citation>
    <scope>NUCLEOTIDE SEQUENCE [LARGE SCALE GENOMIC DNA]</scope>
    <source>
        <strain evidence="1 2">KCTC 52223</strain>
    </source>
</reference>
<protein>
    <recommendedName>
        <fullName evidence="3">STAS/SEC14 domain-containing protein</fullName>
    </recommendedName>
</protein>
<organism evidence="1 2">
    <name type="scientific">Reyranella aquatilis</name>
    <dbReference type="NCBI Taxonomy" id="2035356"/>
    <lineage>
        <taxon>Bacteria</taxon>
        <taxon>Pseudomonadati</taxon>
        <taxon>Pseudomonadota</taxon>
        <taxon>Alphaproteobacteria</taxon>
        <taxon>Hyphomicrobiales</taxon>
        <taxon>Reyranellaceae</taxon>
        <taxon>Reyranella</taxon>
    </lineage>
</organism>
<evidence type="ECO:0000313" key="2">
    <source>
        <dbReference type="Proteomes" id="UP001198862"/>
    </source>
</evidence>
<gene>
    <name evidence="1" type="ORF">LJ725_25420</name>
</gene>
<accession>A0ABS8L1X3</accession>
<dbReference type="EMBL" id="JAJISD010000014">
    <property type="protein sequence ID" value="MCC8432329.1"/>
    <property type="molecule type" value="Genomic_DNA"/>
</dbReference>
<evidence type="ECO:0008006" key="3">
    <source>
        <dbReference type="Google" id="ProtNLM"/>
    </source>
</evidence>
<keyword evidence="2" id="KW-1185">Reference proteome</keyword>
<evidence type="ECO:0000313" key="1">
    <source>
        <dbReference type="EMBL" id="MCC8432329.1"/>
    </source>
</evidence>
<comment type="caution">
    <text evidence="1">The sequence shown here is derived from an EMBL/GenBank/DDBJ whole genome shotgun (WGS) entry which is preliminary data.</text>
</comment>
<dbReference type="Proteomes" id="UP001198862">
    <property type="component" value="Unassembled WGS sequence"/>
</dbReference>
<name>A0ABS8L1X3_9HYPH</name>
<sequence>MPLHWTIDSRQQLFVATCDGDVELAEVHEMIDVAVGCNALGYRKMFDGTHGDTRIGPLDILGIGVRMRSLEGLTDTHGPLAIVIPEDKHLLLTRLLGILAASNRPLRVFKDVERARKWLDAVAAGEGVSKPESARAVLA</sequence>